<proteinExistence type="predicted"/>
<keyword evidence="2" id="KW-1185">Reference proteome</keyword>
<protein>
    <submittedName>
        <fullName evidence="1">Uncharacterized protein</fullName>
    </submittedName>
</protein>
<dbReference type="HOGENOM" id="CLU_3163191_0_0_2"/>
<reference evidence="1 2" key="1">
    <citation type="journal article" date="2006" name="J. Bacteriol.">
        <title>The genome sequence of Methanosphaera stadtmanae reveals why this human intestinal archaeon is restricted to methanol and H2 for methane formation and ATP synthesis.</title>
        <authorList>
            <person name="Fricke W.F."/>
            <person name="Seedorf H."/>
            <person name="Henne A."/>
            <person name="Kruer M."/>
            <person name="Liesegang H."/>
            <person name="Hedderich R."/>
            <person name="Gottschalk G."/>
            <person name="Thauer R.K."/>
        </authorList>
    </citation>
    <scope>NUCLEOTIDE SEQUENCE [LARGE SCALE GENOMIC DNA]</scope>
    <source>
        <strain evidence="2">ATCC 43021 / DSM 3091 / JCM 11832 / MCB-3</strain>
    </source>
</reference>
<evidence type="ECO:0000313" key="1">
    <source>
        <dbReference type="EMBL" id="ABC57339.1"/>
    </source>
</evidence>
<gene>
    <name evidence="1" type="ordered locus">Msp_0951</name>
</gene>
<dbReference type="AlphaFoldDB" id="Q2NFR4"/>
<organism evidence="1 2">
    <name type="scientific">Methanosphaera stadtmanae (strain ATCC 43021 / DSM 3091 / JCM 11832 / MCB-3)</name>
    <dbReference type="NCBI Taxonomy" id="339860"/>
    <lineage>
        <taxon>Archaea</taxon>
        <taxon>Methanobacteriati</taxon>
        <taxon>Methanobacteriota</taxon>
        <taxon>Methanomada group</taxon>
        <taxon>Methanobacteria</taxon>
        <taxon>Methanobacteriales</taxon>
        <taxon>Methanobacteriaceae</taxon>
        <taxon>Methanosphaera</taxon>
    </lineage>
</organism>
<name>Q2NFR4_METST</name>
<sequence>MLKRSSFFISQLFQFHYDLILLRYVQKLDKAEDVFQFHYDLILFMRR</sequence>
<accession>Q2NFR4</accession>
<dbReference type="KEGG" id="mst:Msp_0951"/>
<dbReference type="Proteomes" id="UP000001931">
    <property type="component" value="Chromosome"/>
</dbReference>
<dbReference type="EMBL" id="CP000102">
    <property type="protein sequence ID" value="ABC57339.1"/>
    <property type="molecule type" value="Genomic_DNA"/>
</dbReference>
<evidence type="ECO:0000313" key="2">
    <source>
        <dbReference type="Proteomes" id="UP000001931"/>
    </source>
</evidence>